<evidence type="ECO:0000256" key="1">
    <source>
        <dbReference type="ARBA" id="ARBA00022553"/>
    </source>
</evidence>
<feature type="modified residue" description="4-aspartylphosphate" evidence="2">
    <location>
        <position position="59"/>
    </location>
</feature>
<evidence type="ECO:0000256" key="2">
    <source>
        <dbReference type="PROSITE-ProRule" id="PRU00169"/>
    </source>
</evidence>
<dbReference type="OrthoDB" id="673128at2"/>
<dbReference type="EMBL" id="NOXX01000169">
    <property type="protein sequence ID" value="OYQ46142.1"/>
    <property type="molecule type" value="Genomic_DNA"/>
</dbReference>
<reference evidence="4 5" key="1">
    <citation type="submission" date="2017-07" db="EMBL/GenBank/DDBJ databases">
        <title>Flavobacterium cyanobacteriorum sp. nov., isolated from cyanobacterial aggregates in a eutrophic lake.</title>
        <authorList>
            <person name="Cai H."/>
        </authorList>
    </citation>
    <scope>NUCLEOTIDE SEQUENCE [LARGE SCALE GENOMIC DNA]</scope>
    <source>
        <strain evidence="4 5">TH167</strain>
    </source>
</reference>
<dbReference type="SUPFAM" id="SSF52172">
    <property type="entry name" value="CheY-like"/>
    <property type="match status" value="1"/>
</dbReference>
<dbReference type="InterPro" id="IPR050595">
    <property type="entry name" value="Bact_response_regulator"/>
</dbReference>
<dbReference type="PROSITE" id="PS50110">
    <property type="entry name" value="RESPONSE_REGULATORY"/>
    <property type="match status" value="1"/>
</dbReference>
<dbReference type="PANTHER" id="PTHR44591:SF3">
    <property type="entry name" value="RESPONSE REGULATORY DOMAIN-CONTAINING PROTEIN"/>
    <property type="match status" value="1"/>
</dbReference>
<dbReference type="Proteomes" id="UP000216035">
    <property type="component" value="Unassembled WGS sequence"/>
</dbReference>
<name>A0A255ZXL5_9FLAO</name>
<dbReference type="GO" id="GO:0000160">
    <property type="term" value="P:phosphorelay signal transduction system"/>
    <property type="evidence" value="ECO:0007669"/>
    <property type="project" value="InterPro"/>
</dbReference>
<feature type="domain" description="Response regulatory" evidence="3">
    <location>
        <begin position="4"/>
        <end position="124"/>
    </location>
</feature>
<gene>
    <name evidence="4" type="ORF">CHX27_04910</name>
</gene>
<dbReference type="Pfam" id="PF00072">
    <property type="entry name" value="Response_reg"/>
    <property type="match status" value="1"/>
</dbReference>
<dbReference type="AlphaFoldDB" id="A0A255ZXL5"/>
<dbReference type="SMART" id="SM00448">
    <property type="entry name" value="REC"/>
    <property type="match status" value="1"/>
</dbReference>
<evidence type="ECO:0000313" key="5">
    <source>
        <dbReference type="Proteomes" id="UP000216035"/>
    </source>
</evidence>
<evidence type="ECO:0000313" key="4">
    <source>
        <dbReference type="EMBL" id="OYQ46142.1"/>
    </source>
</evidence>
<organism evidence="4 5">
    <name type="scientific">Flavobacterium aurantiibacter</name>
    <dbReference type="NCBI Taxonomy" id="2023067"/>
    <lineage>
        <taxon>Bacteria</taxon>
        <taxon>Pseudomonadati</taxon>
        <taxon>Bacteroidota</taxon>
        <taxon>Flavobacteriia</taxon>
        <taxon>Flavobacteriales</taxon>
        <taxon>Flavobacteriaceae</taxon>
        <taxon>Flavobacterium</taxon>
    </lineage>
</organism>
<evidence type="ECO:0000259" key="3">
    <source>
        <dbReference type="PROSITE" id="PS50110"/>
    </source>
</evidence>
<keyword evidence="1 2" id="KW-0597">Phosphoprotein</keyword>
<protein>
    <recommendedName>
        <fullName evidence="3">Response regulatory domain-containing protein</fullName>
    </recommendedName>
</protein>
<comment type="caution">
    <text evidence="4">The sequence shown here is derived from an EMBL/GenBank/DDBJ whole genome shotgun (WGS) entry which is preliminary data.</text>
</comment>
<sequence>MEKYVTVIDDDPIALMVAGLVLKKIPNIKVQTFTDGIEALQVLRSSLTSDKKNQFVFLDLNMPLYDGWEIVQQMGADDSLQSVKIVLLSSSVDPEDQQRAKLYSQVIAFLEKPLSKDAVEKLMQ</sequence>
<dbReference type="InterPro" id="IPR001789">
    <property type="entry name" value="Sig_transdc_resp-reg_receiver"/>
</dbReference>
<keyword evidence="5" id="KW-1185">Reference proteome</keyword>
<accession>A0A255ZXL5</accession>
<dbReference type="Gene3D" id="3.40.50.2300">
    <property type="match status" value="1"/>
</dbReference>
<dbReference type="PANTHER" id="PTHR44591">
    <property type="entry name" value="STRESS RESPONSE REGULATOR PROTEIN 1"/>
    <property type="match status" value="1"/>
</dbReference>
<proteinExistence type="predicted"/>
<dbReference type="RefSeq" id="WP_094485648.1">
    <property type="nucleotide sequence ID" value="NZ_NOXX01000169.1"/>
</dbReference>
<dbReference type="InterPro" id="IPR011006">
    <property type="entry name" value="CheY-like_superfamily"/>
</dbReference>